<evidence type="ECO:0000256" key="4">
    <source>
        <dbReference type="ARBA" id="ARBA00022490"/>
    </source>
</evidence>
<dbReference type="PANTHER" id="PTHR34981:SF1">
    <property type="entry name" value="CELL DIVISION PROTEIN ZAPA"/>
    <property type="match status" value="1"/>
</dbReference>
<evidence type="ECO:0000256" key="3">
    <source>
        <dbReference type="ARBA" id="ARBA00015195"/>
    </source>
</evidence>
<comment type="function">
    <text evidence="9">Activator of cell division through the inhibition of FtsZ GTPase activity, therefore promoting FtsZ assembly into bundles of protofilaments necessary for the formation of the division Z ring. It is recruited early at mid-cell but it is not essential for cell division.</text>
</comment>
<evidence type="ECO:0000256" key="2">
    <source>
        <dbReference type="ARBA" id="ARBA00010074"/>
    </source>
</evidence>
<dbReference type="InterPro" id="IPR036192">
    <property type="entry name" value="Cell_div_ZapA-like_sf"/>
</dbReference>
<name>A0ABT0GCH7_9GAMM</name>
<keyword evidence="6" id="KW-0175">Coiled coil</keyword>
<keyword evidence="5 12" id="KW-0132">Cell division</keyword>
<evidence type="ECO:0000313" key="13">
    <source>
        <dbReference type="Proteomes" id="UP001431449"/>
    </source>
</evidence>
<keyword evidence="8" id="KW-0131">Cell cycle</keyword>
<dbReference type="Gene3D" id="3.30.160.880">
    <property type="entry name" value="Cell division protein ZapA protomer, N-terminal domain"/>
    <property type="match status" value="1"/>
</dbReference>
<accession>A0ABT0GCH7</accession>
<dbReference type="Gene3D" id="1.20.5.50">
    <property type="match status" value="1"/>
</dbReference>
<dbReference type="RefSeq" id="WP_248204280.1">
    <property type="nucleotide sequence ID" value="NZ_JALNMH010000001.1"/>
</dbReference>
<evidence type="ECO:0000256" key="1">
    <source>
        <dbReference type="ARBA" id="ARBA00004496"/>
    </source>
</evidence>
<evidence type="ECO:0000313" key="12">
    <source>
        <dbReference type="EMBL" id="MCK7592238.1"/>
    </source>
</evidence>
<dbReference type="PANTHER" id="PTHR34981">
    <property type="entry name" value="CELL DIVISION PROTEIN ZAPA"/>
    <property type="match status" value="1"/>
</dbReference>
<keyword evidence="7" id="KW-0717">Septation</keyword>
<organism evidence="12 13">
    <name type="scientific">Pseudomarimonas salicorniae</name>
    <dbReference type="NCBI Taxonomy" id="2933270"/>
    <lineage>
        <taxon>Bacteria</taxon>
        <taxon>Pseudomonadati</taxon>
        <taxon>Pseudomonadota</taxon>
        <taxon>Gammaproteobacteria</taxon>
        <taxon>Lysobacterales</taxon>
        <taxon>Lysobacteraceae</taxon>
        <taxon>Pseudomarimonas</taxon>
    </lineage>
</organism>
<evidence type="ECO:0000256" key="6">
    <source>
        <dbReference type="ARBA" id="ARBA00023054"/>
    </source>
</evidence>
<keyword evidence="13" id="KW-1185">Reference proteome</keyword>
<dbReference type="Proteomes" id="UP001431449">
    <property type="component" value="Unassembled WGS sequence"/>
</dbReference>
<evidence type="ECO:0000256" key="5">
    <source>
        <dbReference type="ARBA" id="ARBA00022618"/>
    </source>
</evidence>
<comment type="similarity">
    <text evidence="2">Belongs to the ZapA family. Type 1 subfamily.</text>
</comment>
<evidence type="ECO:0000256" key="11">
    <source>
        <dbReference type="ARBA" id="ARBA00033158"/>
    </source>
</evidence>
<comment type="subcellular location">
    <subcellularLocation>
        <location evidence="1">Cytoplasm</location>
    </subcellularLocation>
</comment>
<evidence type="ECO:0000256" key="8">
    <source>
        <dbReference type="ARBA" id="ARBA00023306"/>
    </source>
</evidence>
<comment type="subunit">
    <text evidence="10">Homodimer. Interacts with FtsZ.</text>
</comment>
<dbReference type="EMBL" id="JALNMH010000001">
    <property type="protein sequence ID" value="MCK7592238.1"/>
    <property type="molecule type" value="Genomic_DNA"/>
</dbReference>
<reference evidence="12" key="1">
    <citation type="submission" date="2022-04" db="EMBL/GenBank/DDBJ databases">
        <title>Lysobacter sp. CAU 1642 isolated from sea sand.</title>
        <authorList>
            <person name="Kim W."/>
        </authorList>
    </citation>
    <scope>NUCLEOTIDE SEQUENCE</scope>
    <source>
        <strain evidence="12">CAU 1642</strain>
    </source>
</reference>
<dbReference type="GO" id="GO:0051301">
    <property type="term" value="P:cell division"/>
    <property type="evidence" value="ECO:0007669"/>
    <property type="project" value="UniProtKB-KW"/>
</dbReference>
<dbReference type="Pfam" id="PF05164">
    <property type="entry name" value="ZapA"/>
    <property type="match status" value="1"/>
</dbReference>
<evidence type="ECO:0000256" key="10">
    <source>
        <dbReference type="ARBA" id="ARBA00026068"/>
    </source>
</evidence>
<gene>
    <name evidence="12" type="ORF">M0G41_00985</name>
</gene>
<evidence type="ECO:0000256" key="9">
    <source>
        <dbReference type="ARBA" id="ARBA00024910"/>
    </source>
</evidence>
<comment type="caution">
    <text evidence="12">The sequence shown here is derived from an EMBL/GenBank/DDBJ whole genome shotgun (WGS) entry which is preliminary data.</text>
</comment>
<proteinExistence type="inferred from homology"/>
<sequence length="99" mass="11184">MSEPVEVRLLDKSYLVACAEDEREGLLRAARLLDERLRQMKSRDKSATLERIAVLAALNFAHEKLQSDAQASQGHRELHRLLGELAPRIDRVLAAVTPR</sequence>
<dbReference type="InterPro" id="IPR042233">
    <property type="entry name" value="Cell_div_ZapA_N"/>
</dbReference>
<dbReference type="InterPro" id="IPR007838">
    <property type="entry name" value="Cell_div_ZapA-like"/>
</dbReference>
<protein>
    <recommendedName>
        <fullName evidence="3">Cell division protein ZapA</fullName>
    </recommendedName>
    <alternativeName>
        <fullName evidence="11">Z ring-associated protein ZapA</fullName>
    </alternativeName>
</protein>
<evidence type="ECO:0000256" key="7">
    <source>
        <dbReference type="ARBA" id="ARBA00023210"/>
    </source>
</evidence>
<dbReference type="SUPFAM" id="SSF102829">
    <property type="entry name" value="Cell division protein ZapA-like"/>
    <property type="match status" value="1"/>
</dbReference>
<keyword evidence="4" id="KW-0963">Cytoplasm</keyword>